<dbReference type="KEGG" id="bbp:BBPR_0877"/>
<dbReference type="OrthoDB" id="3228889at2"/>
<proteinExistence type="predicted"/>
<dbReference type="eggNOG" id="ENOG5032FTC">
    <property type="taxonomic scope" value="Bacteria"/>
</dbReference>
<evidence type="ECO:0000313" key="1">
    <source>
        <dbReference type="EMBL" id="ADP35954.1"/>
    </source>
</evidence>
<dbReference type="RefSeq" id="WP_013389854.1">
    <property type="nucleotide sequence ID" value="NC_014638.1"/>
</dbReference>
<dbReference type="HOGENOM" id="CLU_077894_0_0_11"/>
<dbReference type="EMBL" id="CP001840">
    <property type="protein sequence ID" value="ADP35954.1"/>
    <property type="molecule type" value="Genomic_DNA"/>
</dbReference>
<organism evidence="1 2">
    <name type="scientific">Bifidobacterium bifidum (strain PRL2010)</name>
    <dbReference type="NCBI Taxonomy" id="702459"/>
    <lineage>
        <taxon>Bacteria</taxon>
        <taxon>Bacillati</taxon>
        <taxon>Actinomycetota</taxon>
        <taxon>Actinomycetes</taxon>
        <taxon>Bifidobacteriales</taxon>
        <taxon>Bifidobacteriaceae</taxon>
        <taxon>Bifidobacterium</taxon>
    </lineage>
</organism>
<dbReference type="PATRIC" id="fig|702459.3.peg.906"/>
<dbReference type="AlphaFoldDB" id="A0A0H3ECE7"/>
<gene>
    <name evidence="1" type="ordered locus">BBPR_0877</name>
</gene>
<evidence type="ECO:0000313" key="2">
    <source>
        <dbReference type="Proteomes" id="UP000002312"/>
    </source>
</evidence>
<dbReference type="Proteomes" id="UP000002312">
    <property type="component" value="Chromosome"/>
</dbReference>
<reference evidence="1 2" key="1">
    <citation type="journal article" date="2010" name="Proc. Natl. Acad. Sci. U.S.A.">
        <title>Genome analysis of Bifidobacterium bifidum PRL2010 reveals metabolic pathways for host-derived glycan foraging.</title>
        <authorList>
            <person name="Turroni F."/>
            <person name="Bottacini F."/>
            <person name="Foroni E."/>
            <person name="Mulder I."/>
            <person name="Kim J.H."/>
            <person name="Zomer A."/>
            <person name="Sanchez B."/>
            <person name="Bidossi A."/>
            <person name="Ferrarini A."/>
            <person name="Giubellini V."/>
            <person name="Delledonne M."/>
            <person name="Henrissat B."/>
            <person name="Coutinho P."/>
            <person name="Oggioni M."/>
            <person name="Fitzgerald G.F."/>
            <person name="Mills D."/>
            <person name="Margolles A."/>
            <person name="Kelly D."/>
            <person name="van Sinderen D."/>
            <person name="Ventura M."/>
        </authorList>
    </citation>
    <scope>NUCLEOTIDE SEQUENCE [LARGE SCALE GENOMIC DNA]</scope>
    <source>
        <strain evidence="1 2">PRL2010</strain>
    </source>
</reference>
<protein>
    <submittedName>
        <fullName evidence="1">Uncharacterized protein</fullName>
    </submittedName>
</protein>
<accession>A0A0H3ECE7</accession>
<name>A0A0H3ECE7_BIFBP</name>
<sequence length="305" mass="33763">MNLLKRKTRESSETQSTTMEVYFSGPSVDEHSMSGRDLAPALIGLADAIDRYKELSCPFADLDVRITATKAGSFDVILQILGTVVSLGQGAEAADVVNLASGIMDVLKILLTRYEQTGTVKPGEHEVVERHETRVALRIGKTAKLNVSRKSYRASCDGKIINDLGTATKPASEDGYNPVRFIHKDSGSDAAIPGDVSESMSVLTLSDQPIEPSVETTTLQIDTIQFQSRKWKFSKGDEKFWCEIADEAFLARLNRHEVSFCSGDLLKVKLETEQYVRDGRLETGSRRITKVIEHIPIERQQTLDI</sequence>